<feature type="transmembrane region" description="Helical" evidence="7">
    <location>
        <begin position="246"/>
        <end position="266"/>
    </location>
</feature>
<dbReference type="GO" id="GO:0048039">
    <property type="term" value="F:ubiquinone binding"/>
    <property type="evidence" value="ECO:0007669"/>
    <property type="project" value="TreeGrafter"/>
</dbReference>
<dbReference type="InterPro" id="IPR010227">
    <property type="entry name" value="NADH_Q_OxRdtase_chainM/4"/>
</dbReference>
<dbReference type="GO" id="GO:0008137">
    <property type="term" value="F:NADH dehydrogenase (ubiquinone) activity"/>
    <property type="evidence" value="ECO:0007669"/>
    <property type="project" value="InterPro"/>
</dbReference>
<feature type="transmembrane region" description="Helical" evidence="7">
    <location>
        <begin position="207"/>
        <end position="225"/>
    </location>
</feature>
<keyword evidence="5 7" id="KW-0472">Membrane</keyword>
<dbReference type="GO" id="GO:0015990">
    <property type="term" value="P:electron transport coupled proton transport"/>
    <property type="evidence" value="ECO:0007669"/>
    <property type="project" value="TreeGrafter"/>
</dbReference>
<dbReference type="AlphaFoldDB" id="A0A537JE22"/>
<feature type="transmembrane region" description="Helical" evidence="7">
    <location>
        <begin position="272"/>
        <end position="297"/>
    </location>
</feature>
<dbReference type="PANTHER" id="PTHR43507:SF1">
    <property type="entry name" value="NADH-UBIQUINONE OXIDOREDUCTASE CHAIN 4"/>
    <property type="match status" value="1"/>
</dbReference>
<comment type="subcellular location">
    <subcellularLocation>
        <location evidence="1">Endomembrane system</location>
        <topology evidence="1">Multi-pass membrane protein</topology>
    </subcellularLocation>
    <subcellularLocation>
        <location evidence="6">Membrane</location>
        <topology evidence="6">Multi-pass membrane protein</topology>
    </subcellularLocation>
</comment>
<gene>
    <name evidence="9" type="ORF">E6H04_06410</name>
</gene>
<reference evidence="9 10" key="1">
    <citation type="journal article" date="2019" name="Nat. Microbiol.">
        <title>Mediterranean grassland soil C-N compound turnover is dependent on rainfall and depth, and is mediated by genomically divergent microorganisms.</title>
        <authorList>
            <person name="Diamond S."/>
            <person name="Andeer P.F."/>
            <person name="Li Z."/>
            <person name="Crits-Christoph A."/>
            <person name="Burstein D."/>
            <person name="Anantharaman K."/>
            <person name="Lane K.R."/>
            <person name="Thomas B.C."/>
            <person name="Pan C."/>
            <person name="Northen T.R."/>
            <person name="Banfield J.F."/>
        </authorList>
    </citation>
    <scope>NUCLEOTIDE SEQUENCE [LARGE SCALE GENOMIC DNA]</scope>
    <source>
        <strain evidence="9">NP_7</strain>
    </source>
</reference>
<feature type="transmembrane region" description="Helical" evidence="7">
    <location>
        <begin position="30"/>
        <end position="52"/>
    </location>
</feature>
<dbReference type="NCBIfam" id="TIGR01972">
    <property type="entry name" value="NDH_I_M"/>
    <property type="match status" value="1"/>
</dbReference>
<evidence type="ECO:0000256" key="4">
    <source>
        <dbReference type="ARBA" id="ARBA00022989"/>
    </source>
</evidence>
<dbReference type="Proteomes" id="UP000320048">
    <property type="component" value="Unassembled WGS sequence"/>
</dbReference>
<proteinExistence type="inferred from homology"/>
<feature type="transmembrane region" description="Helical" evidence="7">
    <location>
        <begin position="304"/>
        <end position="327"/>
    </location>
</feature>
<evidence type="ECO:0000313" key="10">
    <source>
        <dbReference type="Proteomes" id="UP000320048"/>
    </source>
</evidence>
<dbReference type="EMBL" id="VBAO01000164">
    <property type="protein sequence ID" value="TMI81592.1"/>
    <property type="molecule type" value="Genomic_DNA"/>
</dbReference>
<dbReference type="GO" id="GO:0012505">
    <property type="term" value="C:endomembrane system"/>
    <property type="evidence" value="ECO:0007669"/>
    <property type="project" value="UniProtKB-SubCell"/>
</dbReference>
<feature type="transmembrane region" description="Helical" evidence="7">
    <location>
        <begin position="136"/>
        <end position="153"/>
    </location>
</feature>
<feature type="transmembrane region" description="Helical" evidence="7">
    <location>
        <begin position="420"/>
        <end position="443"/>
    </location>
</feature>
<dbReference type="PANTHER" id="PTHR43507">
    <property type="entry name" value="NADH-UBIQUINONE OXIDOREDUCTASE CHAIN 4"/>
    <property type="match status" value="1"/>
</dbReference>
<feature type="transmembrane region" description="Helical" evidence="7">
    <location>
        <begin position="112"/>
        <end position="130"/>
    </location>
</feature>
<comment type="similarity">
    <text evidence="2">Belongs to the complex I subunit 4 family.</text>
</comment>
<feature type="domain" description="NADH:quinone oxidoreductase/Mrp antiporter transmembrane" evidence="8">
    <location>
        <begin position="129"/>
        <end position="434"/>
    </location>
</feature>
<dbReference type="InterPro" id="IPR003918">
    <property type="entry name" value="NADH_UbQ_OxRdtase"/>
</dbReference>
<evidence type="ECO:0000313" key="9">
    <source>
        <dbReference type="EMBL" id="TMI81592.1"/>
    </source>
</evidence>
<feature type="transmembrane region" description="Helical" evidence="7">
    <location>
        <begin position="165"/>
        <end position="187"/>
    </location>
</feature>
<dbReference type="GO" id="GO:0003954">
    <property type="term" value="F:NADH dehydrogenase activity"/>
    <property type="evidence" value="ECO:0007669"/>
    <property type="project" value="TreeGrafter"/>
</dbReference>
<evidence type="ECO:0000256" key="1">
    <source>
        <dbReference type="ARBA" id="ARBA00004127"/>
    </source>
</evidence>
<keyword evidence="3 6" id="KW-0812">Transmembrane</keyword>
<dbReference type="GO" id="GO:0042773">
    <property type="term" value="P:ATP synthesis coupled electron transport"/>
    <property type="evidence" value="ECO:0007669"/>
    <property type="project" value="InterPro"/>
</dbReference>
<evidence type="ECO:0000256" key="7">
    <source>
        <dbReference type="SAM" id="Phobius"/>
    </source>
</evidence>
<dbReference type="Pfam" id="PF00361">
    <property type="entry name" value="Proton_antipo_M"/>
    <property type="match status" value="1"/>
</dbReference>
<sequence length="502" mass="54093">MSAVLSLILWLPVAGAIALVFVPRDRLGTIRMLALATSLLTFGASIGAGLAFDRAHAGAMQFVETRPWIPSIGVTYHLGADGLSLPLVLLTTLLTLLCVIYSWRVDARPKEYMILFLLLETGMLGVFLALDFFLFYVFWEISLVPMYFIIGIWGGPRRAYAAIKFFLYTLLGSLAMLLAILILYFNATPRTFDILALIQQQPLSRNLSLGILAFWGFFLSFAIKVPMFPFHTWLPDAHVEAPTAGSVLLAAVLLKLGTYGFVRIALPLLPEAFARLAGVVAVLAVIGAVYGALVAMAQTDLKKLVAYSSVNHMGYVMLGVAAAAAAAGHSELAGAAATALNGATIQMLAHGVITGALFFLVGVIYDYRTHTRGVDDFGGLGARLPVYTGVTMLAMLASLGLPGLMGFVAEFLIFLGAFQIYPTLTVLALVGVVVTVAYFLWAIQRIFFGPLNARWAALPDLDARERWALVPLVAVMVFVGVYPRPLVDAVNLAMVAILGLTR</sequence>
<feature type="transmembrane region" description="Helical" evidence="7">
    <location>
        <begin position="83"/>
        <end position="103"/>
    </location>
</feature>
<comment type="caution">
    <text evidence="9">The sequence shown here is derived from an EMBL/GenBank/DDBJ whole genome shotgun (WGS) entry which is preliminary data.</text>
</comment>
<name>A0A537JE22_9BACT</name>
<dbReference type="PRINTS" id="PR01437">
    <property type="entry name" value="NUOXDRDTASE4"/>
</dbReference>
<accession>A0A537JE22</accession>
<protein>
    <submittedName>
        <fullName evidence="9">NADH-quinone oxidoreductase subunit M</fullName>
    </submittedName>
</protein>
<evidence type="ECO:0000256" key="5">
    <source>
        <dbReference type="ARBA" id="ARBA00023136"/>
    </source>
</evidence>
<feature type="transmembrane region" description="Helical" evidence="7">
    <location>
        <begin position="386"/>
        <end position="414"/>
    </location>
</feature>
<evidence type="ECO:0000256" key="2">
    <source>
        <dbReference type="ARBA" id="ARBA00009025"/>
    </source>
</evidence>
<evidence type="ECO:0000256" key="3">
    <source>
        <dbReference type="ARBA" id="ARBA00022692"/>
    </source>
</evidence>
<dbReference type="InterPro" id="IPR001750">
    <property type="entry name" value="ND/Mrp_TM"/>
</dbReference>
<keyword evidence="4 7" id="KW-1133">Transmembrane helix</keyword>
<feature type="transmembrane region" description="Helical" evidence="7">
    <location>
        <begin position="6"/>
        <end position="23"/>
    </location>
</feature>
<organism evidence="9 10">
    <name type="scientific">Candidatus Segetimicrobium genomatis</name>
    <dbReference type="NCBI Taxonomy" id="2569760"/>
    <lineage>
        <taxon>Bacteria</taxon>
        <taxon>Bacillati</taxon>
        <taxon>Candidatus Sysuimicrobiota</taxon>
        <taxon>Candidatus Sysuimicrobiia</taxon>
        <taxon>Candidatus Sysuimicrobiales</taxon>
        <taxon>Candidatus Segetimicrobiaceae</taxon>
        <taxon>Candidatus Segetimicrobium</taxon>
    </lineage>
</organism>
<evidence type="ECO:0000259" key="8">
    <source>
        <dbReference type="Pfam" id="PF00361"/>
    </source>
</evidence>
<feature type="transmembrane region" description="Helical" evidence="7">
    <location>
        <begin position="347"/>
        <end position="365"/>
    </location>
</feature>
<evidence type="ECO:0000256" key="6">
    <source>
        <dbReference type="RuleBase" id="RU000320"/>
    </source>
</evidence>
<dbReference type="GO" id="GO:0016020">
    <property type="term" value="C:membrane"/>
    <property type="evidence" value="ECO:0007669"/>
    <property type="project" value="UniProtKB-SubCell"/>
</dbReference>